<dbReference type="EMBL" id="JBGUAW010000001">
    <property type="protein sequence ID" value="MFA9459347.1"/>
    <property type="molecule type" value="Genomic_DNA"/>
</dbReference>
<protein>
    <recommendedName>
        <fullName evidence="3">Cell division protein ZapD</fullName>
    </recommendedName>
</protein>
<gene>
    <name evidence="1" type="ORF">ACERLL_00715</name>
</gene>
<name>A0ABV4TPW6_9GAMM</name>
<evidence type="ECO:0008006" key="3">
    <source>
        <dbReference type="Google" id="ProtNLM"/>
    </source>
</evidence>
<dbReference type="Proteomes" id="UP001575181">
    <property type="component" value="Unassembled WGS sequence"/>
</dbReference>
<evidence type="ECO:0000313" key="1">
    <source>
        <dbReference type="EMBL" id="MFA9459347.1"/>
    </source>
</evidence>
<dbReference type="SUPFAM" id="SSF160950">
    <property type="entry name" value="YacF-like"/>
    <property type="match status" value="1"/>
</dbReference>
<dbReference type="InterPro" id="IPR036268">
    <property type="entry name" value="ZapD_sf"/>
</dbReference>
<keyword evidence="2" id="KW-1185">Reference proteome</keyword>
<sequence>MASAHTGQRVYEFPLTGTMAGLLELEAVVQTLEEARDREIAVFRHLGAERLAGHLPELAPERLEASLIREVRRWTGYLQDLAGRPGADSGKVGRLRVGLDQLADRLEQDWPAYYQALTEDPWMSAYLSYRNGSPVIRLGPEAWAASPDGAARLERWLDLLAPVWTAGEAILRLLRDSLHRENLRIPREGHTLHWENQPASGLVEVQVLGSLSLPVFESDPSGVHIGLRSAERLSSPQEPVDAVVGWFTL</sequence>
<dbReference type="Gene3D" id="1.10.3900.10">
    <property type="entry name" value="YacF-like"/>
    <property type="match status" value="1"/>
</dbReference>
<accession>A0ABV4TPW6</accession>
<comment type="caution">
    <text evidence="1">The sequence shown here is derived from an EMBL/GenBank/DDBJ whole genome shotgun (WGS) entry which is preliminary data.</text>
</comment>
<proteinExistence type="predicted"/>
<evidence type="ECO:0000313" key="2">
    <source>
        <dbReference type="Proteomes" id="UP001575181"/>
    </source>
</evidence>
<reference evidence="1 2" key="1">
    <citation type="submission" date="2024-08" db="EMBL/GenBank/DDBJ databases">
        <title>Whole-genome sequencing of halo(alkali)philic microorganisms from hypersaline lakes.</title>
        <authorList>
            <person name="Sorokin D.Y."/>
            <person name="Merkel A.Y."/>
            <person name="Messina E."/>
            <person name="Yakimov M."/>
        </authorList>
    </citation>
    <scope>NUCLEOTIDE SEQUENCE [LARGE SCALE GENOMIC DNA]</scope>
    <source>
        <strain evidence="1 2">Cl-TMA</strain>
    </source>
</reference>
<dbReference type="RefSeq" id="WP_373654137.1">
    <property type="nucleotide sequence ID" value="NZ_JBGUAW010000001.1"/>
</dbReference>
<organism evidence="1 2">
    <name type="scientific">Thiohalorhabdus methylotrophus</name>
    <dbReference type="NCBI Taxonomy" id="3242694"/>
    <lineage>
        <taxon>Bacteria</taxon>
        <taxon>Pseudomonadati</taxon>
        <taxon>Pseudomonadota</taxon>
        <taxon>Gammaproteobacteria</taxon>
        <taxon>Thiohalorhabdales</taxon>
        <taxon>Thiohalorhabdaceae</taxon>
        <taxon>Thiohalorhabdus</taxon>
    </lineage>
</organism>